<proteinExistence type="predicted"/>
<protein>
    <submittedName>
        <fullName evidence="2">Uncharacterized protein</fullName>
    </submittedName>
</protein>
<keyword evidence="1" id="KW-1133">Transmembrane helix</keyword>
<dbReference type="InParanoid" id="A0A2J7R0U4"/>
<name>A0A2J7R0U4_9NEOP</name>
<reference evidence="2 3" key="1">
    <citation type="submission" date="2017-12" db="EMBL/GenBank/DDBJ databases">
        <title>Hemimetabolous genomes reveal molecular basis of termite eusociality.</title>
        <authorList>
            <person name="Harrison M.C."/>
            <person name="Jongepier E."/>
            <person name="Robertson H.M."/>
            <person name="Arning N."/>
            <person name="Bitard-Feildel T."/>
            <person name="Chao H."/>
            <person name="Childers C.P."/>
            <person name="Dinh H."/>
            <person name="Doddapaneni H."/>
            <person name="Dugan S."/>
            <person name="Gowin J."/>
            <person name="Greiner C."/>
            <person name="Han Y."/>
            <person name="Hu H."/>
            <person name="Hughes D.S.T."/>
            <person name="Huylmans A.-K."/>
            <person name="Kemena C."/>
            <person name="Kremer L.P.M."/>
            <person name="Lee S.L."/>
            <person name="Lopez-Ezquerra A."/>
            <person name="Mallet L."/>
            <person name="Monroy-Kuhn J.M."/>
            <person name="Moser A."/>
            <person name="Murali S.C."/>
            <person name="Muzny D.M."/>
            <person name="Otani S."/>
            <person name="Piulachs M.-D."/>
            <person name="Poelchau M."/>
            <person name="Qu J."/>
            <person name="Schaub F."/>
            <person name="Wada-Katsumata A."/>
            <person name="Worley K.C."/>
            <person name="Xie Q."/>
            <person name="Ylla G."/>
            <person name="Poulsen M."/>
            <person name="Gibbs R.A."/>
            <person name="Schal C."/>
            <person name="Richards S."/>
            <person name="Belles X."/>
            <person name="Korb J."/>
            <person name="Bornberg-Bauer E."/>
        </authorList>
    </citation>
    <scope>NUCLEOTIDE SEQUENCE [LARGE SCALE GENOMIC DNA]</scope>
    <source>
        <tissue evidence="2">Whole body</tissue>
    </source>
</reference>
<evidence type="ECO:0000256" key="1">
    <source>
        <dbReference type="SAM" id="Phobius"/>
    </source>
</evidence>
<keyword evidence="1" id="KW-0472">Membrane</keyword>
<feature type="transmembrane region" description="Helical" evidence="1">
    <location>
        <begin position="28"/>
        <end position="47"/>
    </location>
</feature>
<accession>A0A2J7R0U4</accession>
<evidence type="ECO:0000313" key="3">
    <source>
        <dbReference type="Proteomes" id="UP000235965"/>
    </source>
</evidence>
<dbReference type="Proteomes" id="UP000235965">
    <property type="component" value="Unassembled WGS sequence"/>
</dbReference>
<keyword evidence="3" id="KW-1185">Reference proteome</keyword>
<sequence length="73" mass="8251">MLMLEGPILLSLYKHVTQSTGLIEEHCYALFLIINGYIYVCVCVCVCTRGSQQCVRYLIAHSSSAGEFRELFD</sequence>
<comment type="caution">
    <text evidence="2">The sequence shown here is derived from an EMBL/GenBank/DDBJ whole genome shotgun (WGS) entry which is preliminary data.</text>
</comment>
<keyword evidence="1" id="KW-0812">Transmembrane</keyword>
<organism evidence="2 3">
    <name type="scientific">Cryptotermes secundus</name>
    <dbReference type="NCBI Taxonomy" id="105785"/>
    <lineage>
        <taxon>Eukaryota</taxon>
        <taxon>Metazoa</taxon>
        <taxon>Ecdysozoa</taxon>
        <taxon>Arthropoda</taxon>
        <taxon>Hexapoda</taxon>
        <taxon>Insecta</taxon>
        <taxon>Pterygota</taxon>
        <taxon>Neoptera</taxon>
        <taxon>Polyneoptera</taxon>
        <taxon>Dictyoptera</taxon>
        <taxon>Blattodea</taxon>
        <taxon>Blattoidea</taxon>
        <taxon>Termitoidae</taxon>
        <taxon>Kalotermitidae</taxon>
        <taxon>Cryptotermitinae</taxon>
        <taxon>Cryptotermes</taxon>
    </lineage>
</organism>
<dbReference type="AlphaFoldDB" id="A0A2J7R0U4"/>
<evidence type="ECO:0000313" key="2">
    <source>
        <dbReference type="EMBL" id="PNF34452.1"/>
    </source>
</evidence>
<dbReference type="EMBL" id="NEVH01008217">
    <property type="protein sequence ID" value="PNF34452.1"/>
    <property type="molecule type" value="Genomic_DNA"/>
</dbReference>
<gene>
    <name evidence="2" type="ORF">B7P43_G11255</name>
</gene>